<dbReference type="RefSeq" id="WP_369414128.1">
    <property type="nucleotide sequence ID" value="NZ_JAJFAT010000001.1"/>
</dbReference>
<dbReference type="GO" id="GO:0046872">
    <property type="term" value="F:metal ion binding"/>
    <property type="evidence" value="ECO:0007669"/>
    <property type="project" value="UniProtKB-KW"/>
</dbReference>
<dbReference type="Pfam" id="PF00557">
    <property type="entry name" value="Peptidase_M24"/>
    <property type="match status" value="1"/>
</dbReference>
<reference evidence="7 8" key="1">
    <citation type="submission" date="2021-10" db="EMBL/GenBank/DDBJ databases">
        <authorList>
            <person name="Grouzdev D.S."/>
            <person name="Pantiukh K.S."/>
            <person name="Krutkina M.S."/>
        </authorList>
    </citation>
    <scope>NUCLEOTIDE SEQUENCE [LARGE SCALE GENOMIC DNA]</scope>
    <source>
        <strain evidence="7 8">Z-7514</strain>
    </source>
</reference>
<keyword evidence="2 4" id="KW-0479">Metal-binding</keyword>
<keyword evidence="8" id="KW-1185">Reference proteome</keyword>
<gene>
    <name evidence="7" type="ORF">LJ207_00280</name>
</gene>
<dbReference type="Pfam" id="PF01321">
    <property type="entry name" value="Creatinase_N"/>
    <property type="match status" value="1"/>
</dbReference>
<evidence type="ECO:0000313" key="8">
    <source>
        <dbReference type="Proteomes" id="UP001199296"/>
    </source>
</evidence>
<dbReference type="PROSITE" id="PS00491">
    <property type="entry name" value="PROLINE_PEPTIDASE"/>
    <property type="match status" value="1"/>
</dbReference>
<dbReference type="InterPro" id="IPR000587">
    <property type="entry name" value="Creatinase_N"/>
</dbReference>
<keyword evidence="3" id="KW-0378">Hydrolase</keyword>
<evidence type="ECO:0000256" key="4">
    <source>
        <dbReference type="RuleBase" id="RU000590"/>
    </source>
</evidence>
<dbReference type="InterPro" id="IPR029149">
    <property type="entry name" value="Creatin/AminoP/Spt16_N"/>
</dbReference>
<dbReference type="Proteomes" id="UP001199296">
    <property type="component" value="Unassembled WGS sequence"/>
</dbReference>
<evidence type="ECO:0000259" key="6">
    <source>
        <dbReference type="Pfam" id="PF01321"/>
    </source>
</evidence>
<protein>
    <submittedName>
        <fullName evidence="7">Xaa-Pro peptidase family protein</fullName>
    </submittedName>
</protein>
<dbReference type="FunFam" id="3.90.230.10:FF:000014">
    <property type="entry name" value="Aminopeptidase P family protein"/>
    <property type="match status" value="1"/>
</dbReference>
<feature type="domain" description="Peptidase M24" evidence="5">
    <location>
        <begin position="137"/>
        <end position="339"/>
    </location>
</feature>
<dbReference type="PANTHER" id="PTHR46112">
    <property type="entry name" value="AMINOPEPTIDASE"/>
    <property type="match status" value="1"/>
</dbReference>
<dbReference type="InterPro" id="IPR036005">
    <property type="entry name" value="Creatinase/aminopeptidase-like"/>
</dbReference>
<dbReference type="EMBL" id="JAJFAT010000001">
    <property type="protein sequence ID" value="MCC3143762.1"/>
    <property type="molecule type" value="Genomic_DNA"/>
</dbReference>
<evidence type="ECO:0000256" key="3">
    <source>
        <dbReference type="ARBA" id="ARBA00022801"/>
    </source>
</evidence>
<dbReference type="InterPro" id="IPR000994">
    <property type="entry name" value="Pept_M24"/>
</dbReference>
<dbReference type="AlphaFoldDB" id="A0AAW4WWX4"/>
<dbReference type="CDD" id="cd01092">
    <property type="entry name" value="APP-like"/>
    <property type="match status" value="1"/>
</dbReference>
<accession>A0AAW4WWX4</accession>
<evidence type="ECO:0000313" key="7">
    <source>
        <dbReference type="EMBL" id="MCC3143762.1"/>
    </source>
</evidence>
<name>A0AAW4WWX4_9FIRM</name>
<dbReference type="InterPro" id="IPR001131">
    <property type="entry name" value="Peptidase_M24B_aminopep-P_CS"/>
</dbReference>
<comment type="caution">
    <text evidence="7">The sequence shown here is derived from an EMBL/GenBank/DDBJ whole genome shotgun (WGS) entry which is preliminary data.</text>
</comment>
<comment type="similarity">
    <text evidence="1 4">Belongs to the peptidase M24B family.</text>
</comment>
<dbReference type="PANTHER" id="PTHR46112:SF3">
    <property type="entry name" value="AMINOPEPTIDASE YPDF"/>
    <property type="match status" value="1"/>
</dbReference>
<sequence length="355" mass="39948">MEQRLNKVREKMQENQIDNFLVTKKENIRYLSNFTGTTGRILLTEKDNFFITDFRYLDQASKECQGFSIKEISSNFVDNFAEFLQSLNIKKMAFESKDINYKSYADFKEKLNLAELQPQEALLEELRLIKDKSELKKIRKAVAIADQGFEFLLDFIQSGRREKEIALELEFFMRKQGAEAKAFDFIVASDKRGALPHGVASNKVIEKGAFITIDFGCVYQGYHSDITRTIALGEVSDKHKEIYSVVLNAQQKVISEIKAGLSCVEADKIARDYIAAAGYEDNFGHGLGHGLGLEIHEGPRLSPTSDGILKAGMVVTDEPGIYISEFGGVRIEDDLLITEEGCEVLNSAPKELIVL</sequence>
<evidence type="ECO:0000259" key="5">
    <source>
        <dbReference type="Pfam" id="PF00557"/>
    </source>
</evidence>
<dbReference type="GO" id="GO:0016787">
    <property type="term" value="F:hydrolase activity"/>
    <property type="evidence" value="ECO:0007669"/>
    <property type="project" value="UniProtKB-KW"/>
</dbReference>
<evidence type="ECO:0000256" key="2">
    <source>
        <dbReference type="ARBA" id="ARBA00022723"/>
    </source>
</evidence>
<dbReference type="InterPro" id="IPR050659">
    <property type="entry name" value="Peptidase_M24B"/>
</dbReference>
<organism evidence="7 8">
    <name type="scientific">Halanaerobium polyolivorans</name>
    <dbReference type="NCBI Taxonomy" id="2886943"/>
    <lineage>
        <taxon>Bacteria</taxon>
        <taxon>Bacillati</taxon>
        <taxon>Bacillota</taxon>
        <taxon>Clostridia</taxon>
        <taxon>Halanaerobiales</taxon>
        <taxon>Halanaerobiaceae</taxon>
        <taxon>Halanaerobium</taxon>
    </lineage>
</organism>
<proteinExistence type="inferred from homology"/>
<dbReference type="SUPFAM" id="SSF55920">
    <property type="entry name" value="Creatinase/aminopeptidase"/>
    <property type="match status" value="1"/>
</dbReference>
<dbReference type="Gene3D" id="3.40.350.10">
    <property type="entry name" value="Creatinase/prolidase N-terminal domain"/>
    <property type="match status" value="1"/>
</dbReference>
<dbReference type="Gene3D" id="3.90.230.10">
    <property type="entry name" value="Creatinase/methionine aminopeptidase superfamily"/>
    <property type="match status" value="1"/>
</dbReference>
<dbReference type="SUPFAM" id="SSF53092">
    <property type="entry name" value="Creatinase/prolidase N-terminal domain"/>
    <property type="match status" value="1"/>
</dbReference>
<feature type="domain" description="Creatinase N-terminal" evidence="6">
    <location>
        <begin position="4"/>
        <end position="129"/>
    </location>
</feature>
<evidence type="ECO:0000256" key="1">
    <source>
        <dbReference type="ARBA" id="ARBA00008766"/>
    </source>
</evidence>